<name>A0ABT4RNE6_9ACTN</name>
<keyword evidence="2" id="KW-1185">Reference proteome</keyword>
<dbReference type="EMBL" id="JAPCID010000033">
    <property type="protein sequence ID" value="MDA0140081.1"/>
    <property type="molecule type" value="Genomic_DNA"/>
</dbReference>
<comment type="caution">
    <text evidence="1">The sequence shown here is derived from an EMBL/GenBank/DDBJ whole genome shotgun (WGS) entry which is preliminary data.</text>
</comment>
<gene>
    <name evidence="1" type="ORF">OJ962_21440</name>
</gene>
<proteinExistence type="predicted"/>
<sequence length="198" mass="22545">MPKALPLHHPTADELHHAHGVYTEKEPTEYAHRLTRELLAGDTFTAGEAIHALLRIWSPKGPKTTPTDIMCVLEDTAAARTGFTNRHIATLADDEHDTVKEIYAAFKAVVGQVGAAKALSVLHPRFFPMWDRRIAIAYIGWKWRDDGAPPEYYLLFMQYAIEQCTTSVHEDTFGHTLLKVLDEWNYSIWTKHWLTPPD</sequence>
<evidence type="ECO:0000313" key="2">
    <source>
        <dbReference type="Proteomes" id="UP001147700"/>
    </source>
</evidence>
<organism evidence="1 2">
    <name type="scientific">Solirubrobacter deserti</name>
    <dbReference type="NCBI Taxonomy" id="2282478"/>
    <lineage>
        <taxon>Bacteria</taxon>
        <taxon>Bacillati</taxon>
        <taxon>Actinomycetota</taxon>
        <taxon>Thermoleophilia</taxon>
        <taxon>Solirubrobacterales</taxon>
        <taxon>Solirubrobacteraceae</taxon>
        <taxon>Solirubrobacter</taxon>
    </lineage>
</organism>
<dbReference type="Proteomes" id="UP001147700">
    <property type="component" value="Unassembled WGS sequence"/>
</dbReference>
<dbReference type="RefSeq" id="WP_202956002.1">
    <property type="nucleotide sequence ID" value="NZ_JAPCID010000033.1"/>
</dbReference>
<reference evidence="1" key="1">
    <citation type="submission" date="2022-10" db="EMBL/GenBank/DDBJ databases">
        <title>The WGS of Solirubrobacter sp. CPCC 204708.</title>
        <authorList>
            <person name="Jiang Z."/>
        </authorList>
    </citation>
    <scope>NUCLEOTIDE SEQUENCE</scope>
    <source>
        <strain evidence="1">CPCC 204708</strain>
    </source>
</reference>
<accession>A0ABT4RNE6</accession>
<evidence type="ECO:0000313" key="1">
    <source>
        <dbReference type="EMBL" id="MDA0140081.1"/>
    </source>
</evidence>
<protein>
    <submittedName>
        <fullName evidence="1">Uncharacterized protein</fullName>
    </submittedName>
</protein>